<name>A0A1B3Z995_9SPHN</name>
<gene>
    <name evidence="2" type="ORF">AWL63_08575</name>
</gene>
<dbReference type="SUPFAM" id="SSF51735">
    <property type="entry name" value="NAD(P)-binding Rossmann-fold domains"/>
    <property type="match status" value="1"/>
</dbReference>
<dbReference type="PANTHER" id="PTHR48079">
    <property type="entry name" value="PROTEIN YEEZ"/>
    <property type="match status" value="1"/>
</dbReference>
<protein>
    <submittedName>
        <fullName evidence="2">Epimerase</fullName>
    </submittedName>
</protein>
<dbReference type="STRING" id="1560345.AWL63_08575"/>
<dbReference type="EMBL" id="CP014168">
    <property type="protein sequence ID" value="AOH84015.1"/>
    <property type="molecule type" value="Genomic_DNA"/>
</dbReference>
<dbReference type="RefSeq" id="WP_069204581.1">
    <property type="nucleotide sequence ID" value="NZ_CP014168.1"/>
</dbReference>
<organism evidence="2 3">
    <name type="scientific">Sphingomonas panacis</name>
    <dbReference type="NCBI Taxonomy" id="1560345"/>
    <lineage>
        <taxon>Bacteria</taxon>
        <taxon>Pseudomonadati</taxon>
        <taxon>Pseudomonadota</taxon>
        <taxon>Alphaproteobacteria</taxon>
        <taxon>Sphingomonadales</taxon>
        <taxon>Sphingomonadaceae</taxon>
        <taxon>Sphingomonas</taxon>
    </lineage>
</organism>
<dbReference type="Proteomes" id="UP000094256">
    <property type="component" value="Chromosome"/>
</dbReference>
<dbReference type="GO" id="GO:0004029">
    <property type="term" value="F:aldehyde dehydrogenase (NAD+) activity"/>
    <property type="evidence" value="ECO:0007669"/>
    <property type="project" value="TreeGrafter"/>
</dbReference>
<dbReference type="KEGG" id="span:AWL63_08575"/>
<dbReference type="Gene3D" id="3.40.50.720">
    <property type="entry name" value="NAD(P)-binding Rossmann-like Domain"/>
    <property type="match status" value="1"/>
</dbReference>
<evidence type="ECO:0000259" key="1">
    <source>
        <dbReference type="Pfam" id="PF13460"/>
    </source>
</evidence>
<dbReference type="PANTHER" id="PTHR48079:SF6">
    <property type="entry name" value="NAD(P)-BINDING DOMAIN-CONTAINING PROTEIN-RELATED"/>
    <property type="match status" value="1"/>
</dbReference>
<proteinExistence type="predicted"/>
<dbReference type="Pfam" id="PF13460">
    <property type="entry name" value="NAD_binding_10"/>
    <property type="match status" value="1"/>
</dbReference>
<dbReference type="AlphaFoldDB" id="A0A1B3Z995"/>
<feature type="domain" description="NAD(P)-binding" evidence="1">
    <location>
        <begin position="9"/>
        <end position="147"/>
    </location>
</feature>
<sequence>MSSTLAITGGTGFVGKRLIEQALGAGYRVRALTRRTQAPREGLTWVAGALDDRRALADLVAGADVVIHVAGVVNAPDRAAFAAGNIAGTQAMVDAARAAGVRRFIHVSSLAAREPQLSNYGWSKHGAEAVVAASGLDWTMVRPTAVFGPGDTDLLDMFRVAKFGLALLPPPGKLAVIHVDDLAALLLALVASNPGRVILEADDGTPGGWTHRAFARAIGTAVGRRVLALDLPRPVMLAAARIDRLLRGAGAKLTADRVGYFCHPDWTIDPARAPDPALWHARIPTPDGLAATAAWYREHSLL</sequence>
<accession>A0A1B3Z995</accession>
<reference evidence="2 3" key="1">
    <citation type="submission" date="2016-01" db="EMBL/GenBank/DDBJ databases">
        <title>Complete genome and mega plasmid sequence of Sphingomonas panacis DCY99 elicits systemic resistance in rice to Xanthomonas oryzae.</title>
        <authorList>
            <person name="Kim Y.J."/>
            <person name="Yang D.C."/>
            <person name="Sing P."/>
        </authorList>
    </citation>
    <scope>NUCLEOTIDE SEQUENCE [LARGE SCALE GENOMIC DNA]</scope>
    <source>
        <strain evidence="2 3">DCY99</strain>
    </source>
</reference>
<evidence type="ECO:0000313" key="3">
    <source>
        <dbReference type="Proteomes" id="UP000094256"/>
    </source>
</evidence>
<evidence type="ECO:0000313" key="2">
    <source>
        <dbReference type="EMBL" id="AOH84015.1"/>
    </source>
</evidence>
<dbReference type="GO" id="GO:0005737">
    <property type="term" value="C:cytoplasm"/>
    <property type="evidence" value="ECO:0007669"/>
    <property type="project" value="TreeGrafter"/>
</dbReference>
<dbReference type="InterPro" id="IPR036291">
    <property type="entry name" value="NAD(P)-bd_dom_sf"/>
</dbReference>
<keyword evidence="3" id="KW-1185">Reference proteome</keyword>
<dbReference type="InterPro" id="IPR051783">
    <property type="entry name" value="NAD(P)-dependent_oxidoreduct"/>
</dbReference>
<dbReference type="InterPro" id="IPR016040">
    <property type="entry name" value="NAD(P)-bd_dom"/>
</dbReference>